<dbReference type="HOGENOM" id="CLU_024125_3_0_4"/>
<dbReference type="InterPro" id="IPR052026">
    <property type="entry name" value="ExeA_AAA_ATPase_DNA-bind"/>
</dbReference>
<dbReference type="eggNOG" id="COG3267">
    <property type="taxonomic scope" value="Bacteria"/>
</dbReference>
<dbReference type="SUPFAM" id="SSF52540">
    <property type="entry name" value="P-loop containing nucleoside triphosphate hydrolases"/>
    <property type="match status" value="1"/>
</dbReference>
<dbReference type="GO" id="GO:0016887">
    <property type="term" value="F:ATP hydrolysis activity"/>
    <property type="evidence" value="ECO:0007669"/>
    <property type="project" value="InterPro"/>
</dbReference>
<dbReference type="InterPro" id="IPR049945">
    <property type="entry name" value="AAA_22"/>
</dbReference>
<evidence type="ECO:0000313" key="4">
    <source>
        <dbReference type="Proteomes" id="UP000001235"/>
    </source>
</evidence>
<keyword evidence="1" id="KW-0812">Transmembrane</keyword>
<name>D9SJC6_GALCS</name>
<dbReference type="PANTHER" id="PTHR35894">
    <property type="entry name" value="GENERAL SECRETION PATHWAY PROTEIN A-RELATED"/>
    <property type="match status" value="1"/>
</dbReference>
<dbReference type="KEGG" id="gca:Galf_2311"/>
<dbReference type="AlphaFoldDB" id="D9SJC6"/>
<feature type="transmembrane region" description="Helical" evidence="1">
    <location>
        <begin position="275"/>
        <end position="293"/>
    </location>
</feature>
<dbReference type="Gene3D" id="3.40.50.300">
    <property type="entry name" value="P-loop containing nucleotide triphosphate hydrolases"/>
    <property type="match status" value="1"/>
</dbReference>
<proteinExistence type="predicted"/>
<gene>
    <name evidence="3" type="ordered locus">Galf_2311</name>
</gene>
<dbReference type="RefSeq" id="WP_013294237.1">
    <property type="nucleotide sequence ID" value="NC_014394.1"/>
</dbReference>
<keyword evidence="1" id="KW-1133">Transmembrane helix</keyword>
<dbReference type="PANTHER" id="PTHR35894:SF1">
    <property type="entry name" value="PHOSPHORIBULOKINASE _ URIDINE KINASE FAMILY"/>
    <property type="match status" value="1"/>
</dbReference>
<feature type="domain" description="AAA+ ATPase" evidence="2">
    <location>
        <begin position="43"/>
        <end position="182"/>
    </location>
</feature>
<sequence length="294" mass="32660">MSSLYLDHFGLSLPPFSITPDPEFFFSGGSLIIEELLYASLQREGIVLLTGEVGSGKTLLTRVLLSRLPDNVDTVYLPNPAFSRDEIIDVIGRDLGLTSTGRGLESLQHELIRRHTIGRQVIVLIDEAHTMPGDAIEEVRRLSNLETDRCKLVQLILCGQPELDALLATPSMRQVRDRVVYRFTLQKMTRSEASHYLNHRLRIAGWHEAPLFSAAGMQRLLNDANGRARRLNLIADKSLLAAYAEGKNQVSARHVGMAIGDVGTNFSSSLLMKHIWPAATALLLSATLIAWHFK</sequence>
<dbReference type="SMART" id="SM00382">
    <property type="entry name" value="AAA"/>
    <property type="match status" value="1"/>
</dbReference>
<dbReference type="InterPro" id="IPR003593">
    <property type="entry name" value="AAA+_ATPase"/>
</dbReference>
<dbReference type="EMBL" id="CP002159">
    <property type="protein sequence ID" value="ADL56314.1"/>
    <property type="molecule type" value="Genomic_DNA"/>
</dbReference>
<evidence type="ECO:0000313" key="3">
    <source>
        <dbReference type="EMBL" id="ADL56314.1"/>
    </source>
</evidence>
<dbReference type="InterPro" id="IPR027417">
    <property type="entry name" value="P-loop_NTPase"/>
</dbReference>
<protein>
    <submittedName>
        <fullName evidence="3">ATPase associated with various cellular activities AAA_5</fullName>
    </submittedName>
</protein>
<dbReference type="CDD" id="cd00009">
    <property type="entry name" value="AAA"/>
    <property type="match status" value="1"/>
</dbReference>
<evidence type="ECO:0000256" key="1">
    <source>
        <dbReference type="SAM" id="Phobius"/>
    </source>
</evidence>
<keyword evidence="1" id="KW-0472">Membrane</keyword>
<reference evidence="3 4" key="1">
    <citation type="submission" date="2010-08" db="EMBL/GenBank/DDBJ databases">
        <title>Complete sequence of Gallionella capsiferriformans ES-2.</title>
        <authorList>
            <consortium name="US DOE Joint Genome Institute"/>
            <person name="Lucas S."/>
            <person name="Copeland A."/>
            <person name="Lapidus A."/>
            <person name="Cheng J.-F."/>
            <person name="Bruce D."/>
            <person name="Goodwin L."/>
            <person name="Pitluck S."/>
            <person name="Chertkov O."/>
            <person name="Davenport K.W."/>
            <person name="Detter J.C."/>
            <person name="Han C."/>
            <person name="Tapia R."/>
            <person name="Land M."/>
            <person name="Hauser L."/>
            <person name="Chang Y.-J."/>
            <person name="Jeffries C."/>
            <person name="Kyrpides N."/>
            <person name="Ivanova N."/>
            <person name="Mikhailova N."/>
            <person name="Shelobolina E.S."/>
            <person name="Picardal F."/>
            <person name="Roden E."/>
            <person name="Emerson D."/>
            <person name="Woyke T."/>
        </authorList>
    </citation>
    <scope>NUCLEOTIDE SEQUENCE [LARGE SCALE GENOMIC DNA]</scope>
    <source>
        <strain evidence="3 4">ES-2</strain>
    </source>
</reference>
<dbReference type="Pfam" id="PF13401">
    <property type="entry name" value="AAA_22"/>
    <property type="match status" value="1"/>
</dbReference>
<dbReference type="Proteomes" id="UP000001235">
    <property type="component" value="Chromosome"/>
</dbReference>
<accession>D9SJC6</accession>
<dbReference type="OrthoDB" id="9783370at2"/>
<organism evidence="3 4">
    <name type="scientific">Gallionella capsiferriformans (strain ES-2)</name>
    <name type="common">Gallionella ferruginea capsiferriformans (strain ES-2)</name>
    <dbReference type="NCBI Taxonomy" id="395494"/>
    <lineage>
        <taxon>Bacteria</taxon>
        <taxon>Pseudomonadati</taxon>
        <taxon>Pseudomonadota</taxon>
        <taxon>Betaproteobacteria</taxon>
        <taxon>Nitrosomonadales</taxon>
        <taxon>Gallionellaceae</taxon>
        <taxon>Gallionella</taxon>
    </lineage>
</organism>
<keyword evidence="4" id="KW-1185">Reference proteome</keyword>
<evidence type="ECO:0000259" key="2">
    <source>
        <dbReference type="SMART" id="SM00382"/>
    </source>
</evidence>
<dbReference type="STRING" id="395494.Galf_2311"/>